<gene>
    <name evidence="3" type="ORF">IFE08_03305</name>
</gene>
<feature type="region of interest" description="Disordered" evidence="1">
    <location>
        <begin position="281"/>
        <end position="356"/>
    </location>
</feature>
<feature type="chain" id="PRO_5032878034" description="Treponemal membrane protein A" evidence="2">
    <location>
        <begin position="24"/>
        <end position="356"/>
    </location>
</feature>
<evidence type="ECO:0008006" key="5">
    <source>
        <dbReference type="Google" id="ProtNLM"/>
    </source>
</evidence>
<dbReference type="PROSITE" id="PS51257">
    <property type="entry name" value="PROKAR_LIPOPROTEIN"/>
    <property type="match status" value="1"/>
</dbReference>
<dbReference type="Proteomes" id="UP000593915">
    <property type="component" value="Chromosome"/>
</dbReference>
<dbReference type="EMBL" id="CP061839">
    <property type="protein sequence ID" value="QOW61429.1"/>
    <property type="molecule type" value="Genomic_DNA"/>
</dbReference>
<evidence type="ECO:0000313" key="4">
    <source>
        <dbReference type="Proteomes" id="UP000593915"/>
    </source>
</evidence>
<feature type="compositionally biased region" description="Basic and acidic residues" evidence="1">
    <location>
        <begin position="30"/>
        <end position="61"/>
    </location>
</feature>
<protein>
    <recommendedName>
        <fullName evidence="5">Treponemal membrane protein A</fullName>
    </recommendedName>
</protein>
<feature type="signal peptide" evidence="2">
    <location>
        <begin position="1"/>
        <end position="23"/>
    </location>
</feature>
<evidence type="ECO:0000313" key="3">
    <source>
        <dbReference type="EMBL" id="QOW61429.1"/>
    </source>
</evidence>
<evidence type="ECO:0000256" key="2">
    <source>
        <dbReference type="SAM" id="SignalP"/>
    </source>
</evidence>
<accession>A0A7S7AX46</accession>
<feature type="region of interest" description="Disordered" evidence="1">
    <location>
        <begin position="25"/>
        <end position="61"/>
    </location>
</feature>
<name>A0A7S7AX46_9SPIR</name>
<sequence length="356" mass="39446">MKKGNKIIITVFIAFAVLFSACKSTPETKPAAKPEPEAVKPESEMTEKPAEEKMESAEDTEKARLLAELEKVRDGRLKAARETAVELGADNDYPDKFSEASAVETNAANDTENGNLKEAIDKYNEAADRYETLSNLMKASSFRNEIEEYGFARFSAEDYVEAERLSINALDHYELDYKMAKETSEDALKLYESIANKGYFEFTKIAKDEAKEHKADCDSIKVARSRTEDYNAAVRLFNEGKAMAEEGNYRASFYAYNKSGEGFKTLYNEVSAKRAEAEAAMAEAARKQEESSALALEADKEAPLTEAGEGFSDGELDLEDKTTEPEGEAENIDETEKPETGMEPVEEQGNSNEGGQ</sequence>
<keyword evidence="2" id="KW-0732">Signal</keyword>
<organism evidence="3 4">
    <name type="scientific">Treponema pedis</name>
    <dbReference type="NCBI Taxonomy" id="409322"/>
    <lineage>
        <taxon>Bacteria</taxon>
        <taxon>Pseudomonadati</taxon>
        <taxon>Spirochaetota</taxon>
        <taxon>Spirochaetia</taxon>
        <taxon>Spirochaetales</taxon>
        <taxon>Treponemataceae</taxon>
        <taxon>Treponema</taxon>
    </lineage>
</organism>
<proteinExistence type="predicted"/>
<dbReference type="AlphaFoldDB" id="A0A7S7AX46"/>
<reference evidence="3 4" key="1">
    <citation type="submission" date="2020-09" db="EMBL/GenBank/DDBJ databases">
        <title>Characterization of Treponema spp. from bovine digital dermatitis in Korea.</title>
        <authorList>
            <person name="Espiritu H.M."/>
            <person name="Cho Y.I."/>
            <person name="Mamuad L."/>
        </authorList>
    </citation>
    <scope>NUCLEOTIDE SEQUENCE [LARGE SCALE GENOMIC DNA]</scope>
    <source>
        <strain evidence="3 4">KS1</strain>
    </source>
</reference>
<dbReference type="RefSeq" id="WP_194076920.1">
    <property type="nucleotide sequence ID" value="NZ_CP061839.1"/>
</dbReference>
<evidence type="ECO:0000256" key="1">
    <source>
        <dbReference type="SAM" id="MobiDB-lite"/>
    </source>
</evidence>